<feature type="transmembrane region" description="Helical" evidence="7">
    <location>
        <begin position="17"/>
        <end position="39"/>
    </location>
</feature>
<dbReference type="HOGENOM" id="CLU_028200_3_7_1"/>
<evidence type="ECO:0000313" key="9">
    <source>
        <dbReference type="EMBL" id="EEY16334.1"/>
    </source>
</evidence>
<feature type="transmembrane region" description="Helical" evidence="7">
    <location>
        <begin position="92"/>
        <end position="117"/>
    </location>
</feature>
<accession>C9SAG6</accession>
<evidence type="ECO:0000256" key="6">
    <source>
        <dbReference type="SAM" id="MobiDB-lite"/>
    </source>
</evidence>
<dbReference type="PANTHER" id="PTHR33048:SF155">
    <property type="entry name" value="INTEGRAL MEMBRANE PROTEIN"/>
    <property type="match status" value="1"/>
</dbReference>
<dbReference type="EMBL" id="DS985215">
    <property type="protein sequence ID" value="EEY16334.1"/>
    <property type="molecule type" value="Genomic_DNA"/>
</dbReference>
<dbReference type="RefSeq" id="XP_003008255.1">
    <property type="nucleotide sequence ID" value="XM_003008209.1"/>
</dbReference>
<evidence type="ECO:0000256" key="1">
    <source>
        <dbReference type="ARBA" id="ARBA00004141"/>
    </source>
</evidence>
<dbReference type="InterPro" id="IPR052337">
    <property type="entry name" value="SAT4-like"/>
</dbReference>
<name>C9SAG6_VERA1</name>
<evidence type="ECO:0000256" key="4">
    <source>
        <dbReference type="ARBA" id="ARBA00023136"/>
    </source>
</evidence>
<evidence type="ECO:0000256" key="2">
    <source>
        <dbReference type="ARBA" id="ARBA00022692"/>
    </source>
</evidence>
<keyword evidence="2 7" id="KW-0812">Transmembrane</keyword>
<dbReference type="Proteomes" id="UP000008698">
    <property type="component" value="Unassembled WGS sequence"/>
</dbReference>
<keyword evidence="3 7" id="KW-1133">Transmembrane helix</keyword>
<reference evidence="10" key="1">
    <citation type="journal article" date="2011" name="PLoS Pathog.">
        <title>Comparative genomics yields insights into niche adaptation of plant vascular wilt pathogens.</title>
        <authorList>
            <person name="Klosterman S.J."/>
            <person name="Subbarao K.V."/>
            <person name="Kang S."/>
            <person name="Veronese P."/>
            <person name="Gold S.E."/>
            <person name="Thomma B.P.H.J."/>
            <person name="Chen Z."/>
            <person name="Henrissat B."/>
            <person name="Lee Y.-H."/>
            <person name="Park J."/>
            <person name="Garcia-Pedrajas M.D."/>
            <person name="Barbara D.J."/>
            <person name="Anchieta A."/>
            <person name="de Jonge R."/>
            <person name="Santhanam P."/>
            <person name="Maruthachalam K."/>
            <person name="Atallah Z."/>
            <person name="Amyotte S.G."/>
            <person name="Paz Z."/>
            <person name="Inderbitzin P."/>
            <person name="Hayes R.J."/>
            <person name="Heiman D.I."/>
            <person name="Young S."/>
            <person name="Zeng Q."/>
            <person name="Engels R."/>
            <person name="Galagan J."/>
            <person name="Cuomo C.A."/>
            <person name="Dobinson K.F."/>
            <person name="Ma L.-J."/>
        </authorList>
    </citation>
    <scope>NUCLEOTIDE SEQUENCE [LARGE SCALE GENOMIC DNA]</scope>
    <source>
        <strain evidence="10">VaMs.102 / ATCC MYA-4576 / FGSC 10136</strain>
    </source>
</reference>
<dbReference type="GeneID" id="9533949"/>
<sequence length="393" mass="43102">MSDAIPPEIADANKGPGILAVIIPVSVFSTLFTAARLWVRGKILRQFHADDWLIVVSVICCWISVALAVKAIDNGNGRHIVTLSQEEQEGVVFWTLVGFPLGILSFGIPKLAVVAVLTRIMSPGRTHTIVLWTMAGVCNVLLALNAVFLLGRCVPAESQWNFDIKGKCWDPQILVRYAIATGVFSAAVDLYLAVYPGLILLNLGIKKEPRKIAPDRLPLGAWLHVSGRPGTNSGQPQNQHWQNDTRINWRSHLSSARVYRVGCQKTFPVRRPKSLMLKHPNLKSEYHLTLIAGETAEIVVLNNVEGGTLIIASCIPVLQPLLRIIMKREPLATSGTPGQEGYNRGASAGRPPKYSDPNYKGPAFMLYPVKSHTRTTHGSADFLVEHGVPIEKN</sequence>
<comment type="subcellular location">
    <subcellularLocation>
        <location evidence="1">Membrane</location>
        <topology evidence="1">Multi-pass membrane protein</topology>
    </subcellularLocation>
</comment>
<dbReference type="OrthoDB" id="5429740at2759"/>
<feature type="transmembrane region" description="Helical" evidence="7">
    <location>
        <begin position="51"/>
        <end position="72"/>
    </location>
</feature>
<keyword evidence="10" id="KW-1185">Reference proteome</keyword>
<comment type="similarity">
    <text evidence="5">Belongs to the SAT4 family.</text>
</comment>
<feature type="domain" description="Rhodopsin" evidence="8">
    <location>
        <begin position="35"/>
        <end position="208"/>
    </location>
</feature>
<organism evidence="10">
    <name type="scientific">Verticillium alfalfae (strain VaMs.102 / ATCC MYA-4576 / FGSC 10136)</name>
    <name type="common">Verticillium wilt of alfalfa</name>
    <name type="synonym">Verticillium albo-atrum</name>
    <dbReference type="NCBI Taxonomy" id="526221"/>
    <lineage>
        <taxon>Eukaryota</taxon>
        <taxon>Fungi</taxon>
        <taxon>Dikarya</taxon>
        <taxon>Ascomycota</taxon>
        <taxon>Pezizomycotina</taxon>
        <taxon>Sordariomycetes</taxon>
        <taxon>Hypocreomycetidae</taxon>
        <taxon>Glomerellales</taxon>
        <taxon>Plectosphaerellaceae</taxon>
        <taxon>Verticillium</taxon>
    </lineage>
</organism>
<keyword evidence="4 7" id="KW-0472">Membrane</keyword>
<evidence type="ECO:0000256" key="5">
    <source>
        <dbReference type="ARBA" id="ARBA00038359"/>
    </source>
</evidence>
<evidence type="ECO:0000256" key="3">
    <source>
        <dbReference type="ARBA" id="ARBA00022989"/>
    </source>
</evidence>
<dbReference type="Pfam" id="PF20684">
    <property type="entry name" value="Fung_rhodopsin"/>
    <property type="match status" value="1"/>
</dbReference>
<feature type="transmembrane region" description="Helical" evidence="7">
    <location>
        <begin position="177"/>
        <end position="201"/>
    </location>
</feature>
<dbReference type="AlphaFoldDB" id="C9SAG6"/>
<feature type="region of interest" description="Disordered" evidence="6">
    <location>
        <begin position="332"/>
        <end position="354"/>
    </location>
</feature>
<evidence type="ECO:0000259" key="8">
    <source>
        <dbReference type="Pfam" id="PF20684"/>
    </source>
</evidence>
<dbReference type="PANTHER" id="PTHR33048">
    <property type="entry name" value="PTH11-LIKE INTEGRAL MEMBRANE PROTEIN (AFU_ORTHOLOGUE AFUA_5G11245)"/>
    <property type="match status" value="1"/>
</dbReference>
<gene>
    <name evidence="9" type="ORF">VDBG_02443</name>
</gene>
<evidence type="ECO:0000256" key="7">
    <source>
        <dbReference type="SAM" id="Phobius"/>
    </source>
</evidence>
<evidence type="ECO:0000313" key="10">
    <source>
        <dbReference type="Proteomes" id="UP000008698"/>
    </source>
</evidence>
<feature type="transmembrane region" description="Helical" evidence="7">
    <location>
        <begin position="129"/>
        <end position="150"/>
    </location>
</feature>
<dbReference type="eggNOG" id="ENOG502SHVM">
    <property type="taxonomic scope" value="Eukaryota"/>
</dbReference>
<dbReference type="KEGG" id="val:VDBG_02443"/>
<dbReference type="InterPro" id="IPR049326">
    <property type="entry name" value="Rhodopsin_dom_fungi"/>
</dbReference>
<proteinExistence type="inferred from homology"/>
<dbReference type="GO" id="GO:0016020">
    <property type="term" value="C:membrane"/>
    <property type="evidence" value="ECO:0007669"/>
    <property type="project" value="UniProtKB-SubCell"/>
</dbReference>
<protein>
    <recommendedName>
        <fullName evidence="8">Rhodopsin domain-containing protein</fullName>
    </recommendedName>
</protein>